<name>A0ABS8XUW2_9BURK</name>
<dbReference type="InterPro" id="IPR045032">
    <property type="entry name" value="PEL"/>
</dbReference>
<evidence type="ECO:0000313" key="6">
    <source>
        <dbReference type="EMBL" id="MCE4554611.1"/>
    </source>
</evidence>
<gene>
    <name evidence="6" type="ORF">LXT13_09185</name>
</gene>
<dbReference type="EMBL" id="JAJTWU010000003">
    <property type="protein sequence ID" value="MCE4554611.1"/>
    <property type="molecule type" value="Genomic_DNA"/>
</dbReference>
<dbReference type="RefSeq" id="WP_233371627.1">
    <property type="nucleotide sequence ID" value="NZ_JAJTWU010000003.1"/>
</dbReference>
<feature type="compositionally biased region" description="Low complexity" evidence="3">
    <location>
        <begin position="853"/>
        <end position="862"/>
    </location>
</feature>
<accession>A0ABS8XUW2</accession>
<evidence type="ECO:0000259" key="5">
    <source>
        <dbReference type="SMART" id="SM00656"/>
    </source>
</evidence>
<comment type="subcellular location">
    <subcellularLocation>
        <location evidence="2">Secreted</location>
    </subcellularLocation>
</comment>
<protein>
    <submittedName>
        <fullName evidence="6">Ig-like domain-containing protein</fullName>
    </submittedName>
</protein>
<organism evidence="6 7">
    <name type="scientific">Pelomonas cellulosilytica</name>
    <dbReference type="NCBI Taxonomy" id="2906762"/>
    <lineage>
        <taxon>Bacteria</taxon>
        <taxon>Pseudomonadati</taxon>
        <taxon>Pseudomonadota</taxon>
        <taxon>Betaproteobacteria</taxon>
        <taxon>Burkholderiales</taxon>
        <taxon>Sphaerotilaceae</taxon>
        <taxon>Roseateles</taxon>
    </lineage>
</organism>
<dbReference type="SMART" id="SM00656">
    <property type="entry name" value="Amb_all"/>
    <property type="match status" value="1"/>
</dbReference>
<evidence type="ECO:0000313" key="7">
    <source>
        <dbReference type="Proteomes" id="UP001200741"/>
    </source>
</evidence>
<dbReference type="PANTHER" id="PTHR31683">
    <property type="entry name" value="PECTATE LYASE 18-RELATED"/>
    <property type="match status" value="1"/>
</dbReference>
<dbReference type="Pfam" id="PF00544">
    <property type="entry name" value="Pectate_lyase_4"/>
    <property type="match status" value="1"/>
</dbReference>
<keyword evidence="2" id="KW-0119">Carbohydrate metabolism</keyword>
<evidence type="ECO:0000256" key="1">
    <source>
        <dbReference type="ARBA" id="ARBA00023239"/>
    </source>
</evidence>
<comment type="caution">
    <text evidence="6">The sequence shown here is derived from an EMBL/GenBank/DDBJ whole genome shotgun (WGS) entry which is preliminary data.</text>
</comment>
<evidence type="ECO:0000256" key="2">
    <source>
        <dbReference type="RuleBase" id="RU361173"/>
    </source>
</evidence>
<keyword evidence="4" id="KW-0732">Signal</keyword>
<feature type="domain" description="Pectate lyase" evidence="5">
    <location>
        <begin position="48"/>
        <end position="310"/>
    </location>
</feature>
<dbReference type="InterPro" id="IPR012334">
    <property type="entry name" value="Pectin_lyas_fold"/>
</dbReference>
<keyword evidence="2" id="KW-0964">Secreted</keyword>
<keyword evidence="2" id="KW-0624">Polysaccharide degradation</keyword>
<feature type="signal peptide" evidence="4">
    <location>
        <begin position="1"/>
        <end position="20"/>
    </location>
</feature>
<evidence type="ECO:0000256" key="3">
    <source>
        <dbReference type="SAM" id="MobiDB-lite"/>
    </source>
</evidence>
<feature type="region of interest" description="Disordered" evidence="3">
    <location>
        <begin position="840"/>
        <end position="862"/>
    </location>
</feature>
<dbReference type="Gene3D" id="2.160.20.10">
    <property type="entry name" value="Single-stranded right-handed beta-helix, Pectin lyase-like"/>
    <property type="match status" value="2"/>
</dbReference>
<sequence length="935" mass="96781">MKLFAAALCALLAMPLPAFSQVDPAREVAPADGFAALGGGTTGGSAAAAGQVYTVTNRVQLLAALANGGSQPKIVKVVGSIDMSEGRPFTSHADQDQRAMVRLPSNTTLIGAGPGAGLVNGRIEIIGVANVIVRNLAIMAPCDVAPVWDPTDGATGNWNSAYDAITLQGAERVWIDHNTITDAPITDDQLPVENGKLKQCHDGAIDITRGSNYVTVSYNLIDKHDKTMLIGHSDSYTADIGRLKITLANNVFSNVTQRSPRVRFGQVHLFNNYHVGSKTASPYPHSYSVGVGTGGQVISHANVHAITGAAPGCASVLQTLNPDSASSFADSGSTLNGAPLGACPVSSAVGWSVPYAFTARPAALVKANALARAGAGKLTTNVTGSGSVGVTPGSVVPARNATGVHVDTAIAIAFDGAPTLGSSGFITVRRASDNTVVDRIDLSDAPSTGDTQTVIPRSNLEIDALALGAMPENAARARFVWYRPASITGNQAIVRLHNNRLAFDTTYTVTVDAGAFGGSINSSPFAGLTWSFTTRSAPASKTSVTVDDDGTTADFRTVQGALNWVMAWCSTGSSSSYGCNTVATPKTVTIRNGLYPELLMLRNVANLTLVGESRDGVQVGRLNFESLNSGSGASTAAPGTTLTTSGRVPGHRVLGGGRSVLLVENGDLLQLRNFTLVNPHGRASLYDNQAEAIYFNTSTTAAAHRFIGREMNFISEQDTLQIKGYVWIYKSLIAGNVDFIWGNVMAALFEDNEIRSVLDASSSSPGYVLQSRATAGDVGFVFLNNQFTAGPGVTSAYLARSGGTTSTAYVDQAAYIGNRMGPHILPVGWCVGTGTSKTGTGAGTCGSNPPPWAGTTDGGATDAAGWREYGSRDLDGNPLNTSARLGLSTVTVGGVPANVQLAKTLDSTAGLTSRADIFYKSTVATGAPGGWVPAP</sequence>
<dbReference type="InterPro" id="IPR002022">
    <property type="entry name" value="Pec_lyase"/>
</dbReference>
<feature type="chain" id="PRO_5046153816" evidence="4">
    <location>
        <begin position="21"/>
        <end position="935"/>
    </location>
</feature>
<comment type="similarity">
    <text evidence="2">Belongs to the polysaccharide lyase 1 family.</text>
</comment>
<dbReference type="PANTHER" id="PTHR31683:SF18">
    <property type="entry name" value="PECTATE LYASE 21-RELATED"/>
    <property type="match status" value="1"/>
</dbReference>
<keyword evidence="1 2" id="KW-0456">Lyase</keyword>
<dbReference type="SUPFAM" id="SSF51126">
    <property type="entry name" value="Pectin lyase-like"/>
    <property type="match status" value="2"/>
</dbReference>
<evidence type="ECO:0000256" key="4">
    <source>
        <dbReference type="SAM" id="SignalP"/>
    </source>
</evidence>
<dbReference type="Proteomes" id="UP001200741">
    <property type="component" value="Unassembled WGS sequence"/>
</dbReference>
<dbReference type="InterPro" id="IPR011050">
    <property type="entry name" value="Pectin_lyase_fold/virulence"/>
</dbReference>
<keyword evidence="7" id="KW-1185">Reference proteome</keyword>
<reference evidence="6 7" key="1">
    <citation type="submission" date="2021-12" db="EMBL/GenBank/DDBJ databases">
        <title>Genome seq of P8.</title>
        <authorList>
            <person name="Seo T."/>
        </authorList>
    </citation>
    <scope>NUCLEOTIDE SEQUENCE [LARGE SCALE GENOMIC DNA]</scope>
    <source>
        <strain evidence="6 7">P8</strain>
    </source>
</reference>
<proteinExistence type="inferred from homology"/>